<keyword evidence="3" id="KW-1185">Reference proteome</keyword>
<gene>
    <name evidence="2" type="ORF">RVY80_04800</name>
</gene>
<evidence type="ECO:0000313" key="2">
    <source>
        <dbReference type="EMBL" id="MDV5088165.1"/>
    </source>
</evidence>
<sequence>MQLSRICRILIIENDFGQVNFDTQLLGTTGVNIRELTSGCICCSLQGDFKTALLQTLDQLDVDAIYIETSGVGKLSDILSACESPEITAIAHVQAAITIIDATNAPLFIRNFGEFFKDQVAHGDALFLTHQELPEQVELTINLLRELNPSAPIHTEDWADINVLEYITESLQPTVYSEETCHSDHHHEHNHECCHEHHSAHHHGHSADHVFSTFSFTDIAPRSEEQWANYFKDLPSTILRAKGVLPTDTGNVEIQHGLNYTNITPTELSTIGLTVIGTDIHQAELANELCHQ</sequence>
<dbReference type="InterPro" id="IPR051316">
    <property type="entry name" value="Zinc-reg_GTPase_activator"/>
</dbReference>
<dbReference type="EMBL" id="JAWJZB010000005">
    <property type="protein sequence ID" value="MDV5088165.1"/>
    <property type="molecule type" value="Genomic_DNA"/>
</dbReference>
<dbReference type="PANTHER" id="PTHR13748:SF62">
    <property type="entry name" value="COBW DOMAIN-CONTAINING PROTEIN"/>
    <property type="match status" value="1"/>
</dbReference>
<dbReference type="RefSeq" id="WP_317329824.1">
    <property type="nucleotide sequence ID" value="NZ_JAWJZA010000004.1"/>
</dbReference>
<accession>A0ABU3Z8C1</accession>
<dbReference type="InterPro" id="IPR027417">
    <property type="entry name" value="P-loop_NTPase"/>
</dbReference>
<evidence type="ECO:0000259" key="1">
    <source>
        <dbReference type="Pfam" id="PF02492"/>
    </source>
</evidence>
<name>A0ABU3Z8C1_9FIRM</name>
<dbReference type="PANTHER" id="PTHR13748">
    <property type="entry name" value="COBW-RELATED"/>
    <property type="match status" value="1"/>
</dbReference>
<organism evidence="2 3">
    <name type="scientific">Veillonella absiana</name>
    <dbReference type="NCBI Taxonomy" id="3079305"/>
    <lineage>
        <taxon>Bacteria</taxon>
        <taxon>Bacillati</taxon>
        <taxon>Bacillota</taxon>
        <taxon>Negativicutes</taxon>
        <taxon>Veillonellales</taxon>
        <taxon>Veillonellaceae</taxon>
        <taxon>Veillonella</taxon>
    </lineage>
</organism>
<dbReference type="InterPro" id="IPR003495">
    <property type="entry name" value="CobW/HypB/UreG_nucleotide-bd"/>
</dbReference>
<feature type="domain" description="CobW/HypB/UreG nucleotide-binding" evidence="1">
    <location>
        <begin position="8"/>
        <end position="153"/>
    </location>
</feature>
<dbReference type="Pfam" id="PF02492">
    <property type="entry name" value="cobW"/>
    <property type="match status" value="1"/>
</dbReference>
<proteinExistence type="predicted"/>
<dbReference type="Proteomes" id="UP001272515">
    <property type="component" value="Unassembled WGS sequence"/>
</dbReference>
<evidence type="ECO:0000313" key="3">
    <source>
        <dbReference type="Proteomes" id="UP001272515"/>
    </source>
</evidence>
<comment type="caution">
    <text evidence="2">The sequence shown here is derived from an EMBL/GenBank/DDBJ whole genome shotgun (WGS) entry which is preliminary data.</text>
</comment>
<dbReference type="SUPFAM" id="SSF52540">
    <property type="entry name" value="P-loop containing nucleoside triphosphate hydrolases"/>
    <property type="match status" value="1"/>
</dbReference>
<dbReference type="Gene3D" id="3.40.50.300">
    <property type="entry name" value="P-loop containing nucleotide triphosphate hydrolases"/>
    <property type="match status" value="1"/>
</dbReference>
<protein>
    <submittedName>
        <fullName evidence="2">GTP-binding protein</fullName>
    </submittedName>
</protein>
<reference evidence="2 3" key="1">
    <citation type="submission" date="2023-10" db="EMBL/GenBank/DDBJ databases">
        <title>Veillonella sp. nov., isolated from a pig farm feces dump.</title>
        <authorList>
            <person name="Chang Y.-H."/>
        </authorList>
    </citation>
    <scope>NUCLEOTIDE SEQUENCE [LARGE SCALE GENOMIC DNA]</scope>
    <source>
        <strain evidence="2 3">YH-vei2233</strain>
    </source>
</reference>